<evidence type="ECO:0000259" key="1">
    <source>
        <dbReference type="PROSITE" id="PS51832"/>
    </source>
</evidence>
<dbReference type="CDD" id="cd00077">
    <property type="entry name" value="HDc"/>
    <property type="match status" value="1"/>
</dbReference>
<dbReference type="SMART" id="SM00471">
    <property type="entry name" value="HDc"/>
    <property type="match status" value="1"/>
</dbReference>
<evidence type="ECO:0000313" key="2">
    <source>
        <dbReference type="EMBL" id="OWY34974.1"/>
    </source>
</evidence>
<dbReference type="SUPFAM" id="SSF109604">
    <property type="entry name" value="HD-domain/PDEase-like"/>
    <property type="match status" value="1"/>
</dbReference>
<accession>A0A225SV29</accession>
<dbReference type="RefSeq" id="WP_088754889.1">
    <property type="nucleotide sequence ID" value="NZ_JARJFG010000003.1"/>
</dbReference>
<reference evidence="2 3" key="1">
    <citation type="journal article" date="2010" name="Int. J. Syst. Evol. Microbiol.">
        <title>Reclassification of Herbaspirillum putei as a later heterotypic synonym of Herbaspirillum huttiense, with the description of H. huttiense subsp. huttiense subsp. nov. and H. huttiense subsp. putei subsp. nov., comb. nov., and description of Herbaspirillum aquaticum sp. nov.</title>
        <authorList>
            <person name="Dobritsa A.P."/>
            <person name="Reddy M.C."/>
            <person name="Samadpour M."/>
        </authorList>
    </citation>
    <scope>NUCLEOTIDE SEQUENCE [LARGE SCALE GENOMIC DNA]</scope>
    <source>
        <strain evidence="2 3">IEH 4430</strain>
    </source>
</reference>
<dbReference type="Pfam" id="PF13487">
    <property type="entry name" value="HD_5"/>
    <property type="match status" value="1"/>
</dbReference>
<dbReference type="Proteomes" id="UP000214747">
    <property type="component" value="Unassembled WGS sequence"/>
</dbReference>
<dbReference type="Pfam" id="PF11871">
    <property type="entry name" value="DUF3391"/>
    <property type="match status" value="1"/>
</dbReference>
<dbReference type="PROSITE" id="PS51832">
    <property type="entry name" value="HD_GYP"/>
    <property type="match status" value="1"/>
</dbReference>
<gene>
    <name evidence="2" type="ORF">CEJ45_09465</name>
</gene>
<protein>
    <submittedName>
        <fullName evidence="2">Phosphodiesterase</fullName>
    </submittedName>
</protein>
<keyword evidence="3" id="KW-1185">Reference proteome</keyword>
<proteinExistence type="predicted"/>
<dbReference type="InterPro" id="IPR037522">
    <property type="entry name" value="HD_GYP_dom"/>
</dbReference>
<dbReference type="GO" id="GO:0008081">
    <property type="term" value="F:phosphoric diester hydrolase activity"/>
    <property type="evidence" value="ECO:0007669"/>
    <property type="project" value="UniProtKB-ARBA"/>
</dbReference>
<dbReference type="EMBL" id="NJGV01000007">
    <property type="protein sequence ID" value="OWY34974.1"/>
    <property type="molecule type" value="Genomic_DNA"/>
</dbReference>
<dbReference type="InterPro" id="IPR003607">
    <property type="entry name" value="HD/PDEase_dom"/>
</dbReference>
<evidence type="ECO:0000313" key="3">
    <source>
        <dbReference type="Proteomes" id="UP000214747"/>
    </source>
</evidence>
<comment type="caution">
    <text evidence="2">The sequence shown here is derived from an EMBL/GenBank/DDBJ whole genome shotgun (WGS) entry which is preliminary data.</text>
</comment>
<organism evidence="2 3">
    <name type="scientific">Herbaspirillum aquaticum</name>
    <dbReference type="NCBI Taxonomy" id="568783"/>
    <lineage>
        <taxon>Bacteria</taxon>
        <taxon>Pseudomonadati</taxon>
        <taxon>Pseudomonadota</taxon>
        <taxon>Betaproteobacteria</taxon>
        <taxon>Burkholderiales</taxon>
        <taxon>Oxalobacteraceae</taxon>
        <taxon>Herbaspirillum</taxon>
    </lineage>
</organism>
<name>A0A225SV29_9BURK</name>
<dbReference type="PANTHER" id="PTHR43155">
    <property type="entry name" value="CYCLIC DI-GMP PHOSPHODIESTERASE PA4108-RELATED"/>
    <property type="match status" value="1"/>
</dbReference>
<feature type="domain" description="HD-GYP" evidence="1">
    <location>
        <begin position="136"/>
        <end position="332"/>
    </location>
</feature>
<dbReference type="Gene3D" id="1.10.3210.10">
    <property type="entry name" value="Hypothetical protein af1432"/>
    <property type="match status" value="1"/>
</dbReference>
<dbReference type="InterPro" id="IPR021812">
    <property type="entry name" value="DUF3391"/>
</dbReference>
<sequence>MTQLKKISVNELAVGMYFSGFDGPWIENPFWRSKFLIEHAADVSRARSAGFEFCWIDISLGRDVIAASQVEEGVEPVAVAPAAPITPEEEYRQELGEALRLYESAKESTQLMFKQARLGKTLDVERCQDLVEEIAASVTRNSNALLSIIRLKRADEYTYLHSIAVCTMMVALARTLGMDNTACKEAGLAGYLHDVGKAFIPLEVLNKPGKLTDQEFRIIQRHPVLGYEYLSGFAGVPDYVLDVCLHHHEKIDGSGYPGRQQGNQIDLYSRMAAVCDVYDAITSDRSYKTAWDPAESLARMASWNGHFDRPIFLTFVKTLGIYPIGSIVKLRSGRTALVIRQNHKDLTKPVVKAFTTTLSIEALESEIIDLSSPDQEDVISERSGQDWIRSNGLVLDSLKALVEGSDSAGVPAP</sequence>
<dbReference type="AlphaFoldDB" id="A0A225SV29"/>
<dbReference type="PANTHER" id="PTHR43155:SF2">
    <property type="entry name" value="CYCLIC DI-GMP PHOSPHODIESTERASE PA4108"/>
    <property type="match status" value="1"/>
</dbReference>